<evidence type="ECO:0000256" key="1">
    <source>
        <dbReference type="SAM" id="MobiDB-lite"/>
    </source>
</evidence>
<evidence type="ECO:0000313" key="2">
    <source>
        <dbReference type="EMBL" id="CAF1104219.1"/>
    </source>
</evidence>
<name>A0A814PC34_9BILA</name>
<evidence type="ECO:0000313" key="3">
    <source>
        <dbReference type="Proteomes" id="UP000663882"/>
    </source>
</evidence>
<protein>
    <submittedName>
        <fullName evidence="2">Uncharacterized protein</fullName>
    </submittedName>
</protein>
<sequence length="209" mass="23419">MQTEMNSMSKAISGENHDSYVLPIESGKAIALTMNFPQHHSSMSKMTATENNQIQNQFSNVHSHCNHITTDPHGCLDCISTMFGPNYAPFAAFMREFSEFSQTQKTIAMKQNDLIENLLSYHQQQSLERCKLNDTMSSVSYCFNICRSVDKNITNQRRCSTTVTQPPENPSETGTLIFGRRFSFGAVPQPNTNHSSQNQNDSSSNQSSS</sequence>
<dbReference type="AlphaFoldDB" id="A0A814PC34"/>
<proteinExistence type="predicted"/>
<organism evidence="2 3">
    <name type="scientific">Rotaria sordida</name>
    <dbReference type="NCBI Taxonomy" id="392033"/>
    <lineage>
        <taxon>Eukaryota</taxon>
        <taxon>Metazoa</taxon>
        <taxon>Spiralia</taxon>
        <taxon>Gnathifera</taxon>
        <taxon>Rotifera</taxon>
        <taxon>Eurotatoria</taxon>
        <taxon>Bdelloidea</taxon>
        <taxon>Philodinida</taxon>
        <taxon>Philodinidae</taxon>
        <taxon>Rotaria</taxon>
    </lineage>
</organism>
<comment type="caution">
    <text evidence="2">The sequence shown here is derived from an EMBL/GenBank/DDBJ whole genome shotgun (WGS) entry which is preliminary data.</text>
</comment>
<feature type="region of interest" description="Disordered" evidence="1">
    <location>
        <begin position="184"/>
        <end position="209"/>
    </location>
</feature>
<dbReference type="OrthoDB" id="10047205at2759"/>
<feature type="compositionally biased region" description="Low complexity" evidence="1">
    <location>
        <begin position="195"/>
        <end position="209"/>
    </location>
</feature>
<dbReference type="EMBL" id="CAJNOO010001141">
    <property type="protein sequence ID" value="CAF1104219.1"/>
    <property type="molecule type" value="Genomic_DNA"/>
</dbReference>
<accession>A0A814PC34</accession>
<dbReference type="Proteomes" id="UP000663882">
    <property type="component" value="Unassembled WGS sequence"/>
</dbReference>
<gene>
    <name evidence="2" type="ORF">RFH988_LOCUS19480</name>
</gene>
<reference evidence="2" key="1">
    <citation type="submission" date="2021-02" db="EMBL/GenBank/DDBJ databases">
        <authorList>
            <person name="Nowell W R."/>
        </authorList>
    </citation>
    <scope>NUCLEOTIDE SEQUENCE</scope>
</reference>